<dbReference type="PANTHER" id="PTHR43026:SF1">
    <property type="entry name" value="2-HYDROXYACID DEHYDROGENASE HOMOLOG 1-RELATED"/>
    <property type="match status" value="1"/>
</dbReference>
<accession>A0A968GIB5</accession>
<dbReference type="PROSITE" id="PS00065">
    <property type="entry name" value="D_2_HYDROXYACID_DH_1"/>
    <property type="match status" value="1"/>
</dbReference>
<dbReference type="GO" id="GO:0008720">
    <property type="term" value="F:D-lactate dehydrogenase (NAD+) activity"/>
    <property type="evidence" value="ECO:0007669"/>
    <property type="project" value="TreeGrafter"/>
</dbReference>
<evidence type="ECO:0000256" key="4">
    <source>
        <dbReference type="RuleBase" id="RU003719"/>
    </source>
</evidence>
<dbReference type="InterPro" id="IPR029752">
    <property type="entry name" value="D-isomer_DH_CS1"/>
</dbReference>
<comment type="caution">
    <text evidence="7">The sequence shown here is derived from an EMBL/GenBank/DDBJ whole genome shotgun (WGS) entry which is preliminary data.</text>
</comment>
<proteinExistence type="inferred from homology"/>
<dbReference type="GO" id="GO:0051287">
    <property type="term" value="F:NAD binding"/>
    <property type="evidence" value="ECO:0007669"/>
    <property type="project" value="InterPro"/>
</dbReference>
<dbReference type="SUPFAM" id="SSF52283">
    <property type="entry name" value="Formate/glycerate dehydrogenase catalytic domain-like"/>
    <property type="match status" value="1"/>
</dbReference>
<dbReference type="PANTHER" id="PTHR43026">
    <property type="entry name" value="2-HYDROXYACID DEHYDROGENASE HOMOLOG 1-RELATED"/>
    <property type="match status" value="1"/>
</dbReference>
<organism evidence="7 8">
    <name type="scientific">Entomospira culicis</name>
    <dbReference type="NCBI Taxonomy" id="2719989"/>
    <lineage>
        <taxon>Bacteria</taxon>
        <taxon>Pseudomonadati</taxon>
        <taxon>Spirochaetota</taxon>
        <taxon>Spirochaetia</taxon>
        <taxon>Spirochaetales</taxon>
        <taxon>Spirochaetaceae</taxon>
        <taxon>Entomospira</taxon>
    </lineage>
</organism>
<dbReference type="Proteomes" id="UP000778951">
    <property type="component" value="Unassembled WGS sequence"/>
</dbReference>
<evidence type="ECO:0000256" key="1">
    <source>
        <dbReference type="ARBA" id="ARBA00005854"/>
    </source>
</evidence>
<name>A0A968GIB5_9SPIO</name>
<gene>
    <name evidence="7" type="ORF">HCT48_04995</name>
</gene>
<dbReference type="Pfam" id="PF00389">
    <property type="entry name" value="2-Hacid_dh"/>
    <property type="match status" value="1"/>
</dbReference>
<evidence type="ECO:0000256" key="3">
    <source>
        <dbReference type="ARBA" id="ARBA00023027"/>
    </source>
</evidence>
<dbReference type="Gene3D" id="3.40.50.720">
    <property type="entry name" value="NAD(P)-binding Rossmann-like Domain"/>
    <property type="match status" value="2"/>
</dbReference>
<dbReference type="EMBL" id="JAATLM010000001">
    <property type="protein sequence ID" value="NIZ69572.1"/>
    <property type="molecule type" value="Genomic_DNA"/>
</dbReference>
<dbReference type="PROSITE" id="PS00671">
    <property type="entry name" value="D_2_HYDROXYACID_DH_3"/>
    <property type="match status" value="1"/>
</dbReference>
<sequence>MQHTEIKMICYGARENEQPFFHQLNRYGFQLTLVKELLTADNVELVAGHQAVLLRGNCPAKGDNLTKMQALGVKYLLTRTVGIDHIDIPAAKALGFTLARVPGYSPNAIAELAVTLAMMLVRNVASTVSATSTGDFRVNPSYFSKEIRHMQVGILGLGKIGLTTASILRGFGVSQLYGWDPYPSAQAQSRVELLANNEAVLAKAELLFLHMPYIKEQNHHLVNADFLAKLPKGALLVNAARGEIVDTQAVVDALQRGHLSGFATDVLEDEATLFNKAFSPDAISNPAFRALVELYPRALITPHVGSNTEEACRNMIEQSFENLHEFLTTGESKNSL</sequence>
<evidence type="ECO:0000313" key="8">
    <source>
        <dbReference type="Proteomes" id="UP000778951"/>
    </source>
</evidence>
<protein>
    <submittedName>
        <fullName evidence="7">Lactate dehydrogenase</fullName>
    </submittedName>
</protein>
<feature type="domain" description="D-isomer specific 2-hydroxyacid dehydrogenase NAD-binding" evidence="6">
    <location>
        <begin position="115"/>
        <end position="305"/>
    </location>
</feature>
<evidence type="ECO:0000259" key="6">
    <source>
        <dbReference type="Pfam" id="PF02826"/>
    </source>
</evidence>
<evidence type="ECO:0000259" key="5">
    <source>
        <dbReference type="Pfam" id="PF00389"/>
    </source>
</evidence>
<dbReference type="InterPro" id="IPR006139">
    <property type="entry name" value="D-isomer_2_OHA_DH_cat_dom"/>
</dbReference>
<reference evidence="7" key="1">
    <citation type="submission" date="2020-03" db="EMBL/GenBank/DDBJ databases">
        <title>Spirochaetal bacteria isolated from arthropods constitute a novel genus Entomospira genus novum within the order Spirochaetales.</title>
        <authorList>
            <person name="Grana-Miraglia L."/>
            <person name="Sikutova S."/>
            <person name="Fingerle V."/>
            <person name="Sing A."/>
            <person name="Castillo-Ramirez S."/>
            <person name="Margos G."/>
            <person name="Rudolf I."/>
        </authorList>
    </citation>
    <scope>NUCLEOTIDE SEQUENCE</scope>
    <source>
        <strain evidence="7">BR149</strain>
    </source>
</reference>
<dbReference type="InterPro" id="IPR029753">
    <property type="entry name" value="D-isomer_DH_CS"/>
</dbReference>
<comment type="similarity">
    <text evidence="1 4">Belongs to the D-isomer specific 2-hydroxyacid dehydrogenase family.</text>
</comment>
<dbReference type="Pfam" id="PF02826">
    <property type="entry name" value="2-Hacid_dh_C"/>
    <property type="match status" value="1"/>
</dbReference>
<dbReference type="InterPro" id="IPR036291">
    <property type="entry name" value="NAD(P)-bd_dom_sf"/>
</dbReference>
<keyword evidence="8" id="KW-1185">Reference proteome</keyword>
<dbReference type="RefSeq" id="WP_167695659.1">
    <property type="nucleotide sequence ID" value="NZ_CP118181.1"/>
</dbReference>
<feature type="domain" description="D-isomer specific 2-hydroxyacid dehydrogenase catalytic" evidence="5">
    <location>
        <begin position="14"/>
        <end position="335"/>
    </location>
</feature>
<evidence type="ECO:0000313" key="7">
    <source>
        <dbReference type="EMBL" id="NIZ69572.1"/>
    </source>
</evidence>
<dbReference type="SUPFAM" id="SSF51735">
    <property type="entry name" value="NAD(P)-binding Rossmann-fold domains"/>
    <property type="match status" value="1"/>
</dbReference>
<dbReference type="InterPro" id="IPR058205">
    <property type="entry name" value="D-LDH-like"/>
</dbReference>
<dbReference type="AlphaFoldDB" id="A0A968GIB5"/>
<evidence type="ECO:0000256" key="2">
    <source>
        <dbReference type="ARBA" id="ARBA00023002"/>
    </source>
</evidence>
<keyword evidence="3" id="KW-0520">NAD</keyword>
<dbReference type="InterPro" id="IPR006140">
    <property type="entry name" value="D-isomer_DH_NAD-bd"/>
</dbReference>
<keyword evidence="2 4" id="KW-0560">Oxidoreductase</keyword>